<keyword evidence="12" id="KW-0539">Nucleus</keyword>
<keyword evidence="5" id="KW-0479">Metal-binding</keyword>
<organism evidence="20 21">
    <name type="scientific">Eptatretus burgeri</name>
    <name type="common">Inshore hagfish</name>
    <dbReference type="NCBI Taxonomy" id="7764"/>
    <lineage>
        <taxon>Eukaryota</taxon>
        <taxon>Metazoa</taxon>
        <taxon>Chordata</taxon>
        <taxon>Craniata</taxon>
        <taxon>Vertebrata</taxon>
        <taxon>Cyclostomata</taxon>
        <taxon>Myxini</taxon>
        <taxon>Myxiniformes</taxon>
        <taxon>Myxinidae</taxon>
        <taxon>Eptatretinae</taxon>
        <taxon>Eptatretus</taxon>
    </lineage>
</organism>
<name>A0A8C4R5Y2_EPTBU</name>
<dbReference type="InterPro" id="IPR019787">
    <property type="entry name" value="Znf_PHD-finger"/>
</dbReference>
<keyword evidence="8" id="KW-0862">Zinc</keyword>
<dbReference type="AlphaFoldDB" id="A0A8C4R5Y2"/>
<keyword evidence="11" id="KW-0804">Transcription</keyword>
<keyword evidence="6" id="KW-0677">Repeat</keyword>
<feature type="domain" description="PHD-type" evidence="19">
    <location>
        <begin position="243"/>
        <end position="293"/>
    </location>
</feature>
<evidence type="ECO:0000256" key="11">
    <source>
        <dbReference type="ARBA" id="ARBA00023163"/>
    </source>
</evidence>
<keyword evidence="3" id="KW-1017">Isopeptide bond</keyword>
<evidence type="ECO:0000256" key="10">
    <source>
        <dbReference type="ARBA" id="ARBA00023015"/>
    </source>
</evidence>
<dbReference type="InterPro" id="IPR013083">
    <property type="entry name" value="Znf_RING/FYVE/PHD"/>
</dbReference>
<feature type="region of interest" description="Disordered" evidence="17">
    <location>
        <begin position="139"/>
        <end position="179"/>
    </location>
</feature>
<dbReference type="Pfam" id="PF16737">
    <property type="entry name" value="PHF12_MRG_bd"/>
    <property type="match status" value="1"/>
</dbReference>
<dbReference type="InterPro" id="IPR008984">
    <property type="entry name" value="SMAD_FHA_dom_sf"/>
</dbReference>
<dbReference type="GO" id="GO:0003714">
    <property type="term" value="F:transcription corepressor activity"/>
    <property type="evidence" value="ECO:0007669"/>
    <property type="project" value="InterPro"/>
</dbReference>
<evidence type="ECO:0000256" key="7">
    <source>
        <dbReference type="ARBA" id="ARBA00022771"/>
    </source>
</evidence>
<dbReference type="CDD" id="cd15533">
    <property type="entry name" value="PHD1_PHF12"/>
    <property type="match status" value="1"/>
</dbReference>
<dbReference type="Pfam" id="PF00498">
    <property type="entry name" value="FHA"/>
    <property type="match status" value="1"/>
</dbReference>
<dbReference type="Pfam" id="PF00628">
    <property type="entry name" value="PHD"/>
    <property type="match status" value="2"/>
</dbReference>
<evidence type="ECO:0000256" key="15">
    <source>
        <dbReference type="ARBA" id="ARBA00076589"/>
    </source>
</evidence>
<evidence type="ECO:0000256" key="14">
    <source>
        <dbReference type="ARBA" id="ARBA00068755"/>
    </source>
</evidence>
<evidence type="ECO:0000313" key="21">
    <source>
        <dbReference type="Proteomes" id="UP000694388"/>
    </source>
</evidence>
<keyword evidence="21" id="KW-1185">Reference proteome</keyword>
<dbReference type="SUPFAM" id="SSF49879">
    <property type="entry name" value="SMAD/FHA domain"/>
    <property type="match status" value="1"/>
</dbReference>
<dbReference type="InterPro" id="IPR038098">
    <property type="entry name" value="PHF12_MRG-bd_sf"/>
</dbReference>
<dbReference type="PROSITE" id="PS01359">
    <property type="entry name" value="ZF_PHD_1"/>
    <property type="match status" value="1"/>
</dbReference>
<feature type="domain" description="FHA" evidence="18">
    <location>
        <begin position="555"/>
        <end position="609"/>
    </location>
</feature>
<feature type="domain" description="PHD-type" evidence="19">
    <location>
        <begin position="57"/>
        <end position="106"/>
    </location>
</feature>
<dbReference type="PANTHER" id="PTHR46309:SF1">
    <property type="entry name" value="PHD FINGER PROTEIN 12"/>
    <property type="match status" value="1"/>
</dbReference>
<evidence type="ECO:0000256" key="3">
    <source>
        <dbReference type="ARBA" id="ARBA00022499"/>
    </source>
</evidence>
<dbReference type="InterPro" id="IPR000253">
    <property type="entry name" value="FHA_dom"/>
</dbReference>
<dbReference type="FunFam" id="3.30.40.10:FF:000154">
    <property type="entry name" value="PHD finger protein 12"/>
    <property type="match status" value="1"/>
</dbReference>
<evidence type="ECO:0000256" key="2">
    <source>
        <dbReference type="ARBA" id="ARBA00022491"/>
    </source>
</evidence>
<dbReference type="PROSITE" id="PS50016">
    <property type="entry name" value="ZF_PHD_2"/>
    <property type="match status" value="2"/>
</dbReference>
<dbReference type="OMA" id="LMCHEPP"/>
<evidence type="ECO:0000256" key="12">
    <source>
        <dbReference type="ARBA" id="ARBA00023242"/>
    </source>
</evidence>
<evidence type="ECO:0000256" key="6">
    <source>
        <dbReference type="ARBA" id="ARBA00022737"/>
    </source>
</evidence>
<reference evidence="20" key="1">
    <citation type="submission" date="2025-08" db="UniProtKB">
        <authorList>
            <consortium name="Ensembl"/>
        </authorList>
    </citation>
    <scope>IDENTIFICATION</scope>
</reference>
<sequence length="798" mass="88323">APRNPIMDKVVYDLDTSGGLMEVCSCIKIRSLHTLLFPRERERERERERRVGRASNRDTCDSCKEGGDLLCCDRCPASFHLHCCDPPLSTDKLPPGEWICHRCSVRKQVCHVLFLNQDPHHSQLLSSWIEWTFGRERAGSSSPGADSGAEGNGEVRSQSQSRLRPTVLQSMEQERRPLPPPFDVLIAAATERNPAQFQLPPGFLPPSLLPGTSRKRRREDAAGRGGKRYTSELDPGVSVPAPARVCFNCSRSSRTAPLLSCSICPCLFHLDCLSPPLATAPTGRWLCPNHAETFLVLHLLQTPCASTFFLQIWLCLVCVLLSSVISFFLSFQVPTAIKAQYQNPSNPPPPSFHHQCQLSQNALPAISSLSHEEQLHLLDEGLVHLLAWQRMQQLLSPKRLCNNGAKGLAPVEDPEGPATAEDREGPAPADDREGPACAEDHRKASLVCHLNESIISSEPQARVQNNPQCQPQNKAFEQRCQCRQLSNSRYQLWKCNWCLSQTPLHKNELMPSLKTFVKGERKTVHNTEDVLRVPAIATLVPVPCGEEVRLHRRVSYLGTAPDSDICLQHSGCCCSVSAKHACLYYDESSQQWELLNYSSYGTLVDGVTYGCDNPTLSSEVKSEVGVLKNPISCCITSQPPCATGSQFGWEGPATLHHGSLLSLGCFSFVFSLTDFAVPSGIPAQEGREAEIPKIQTLSFPTRSHKRSICKFLMRGLLDINQKGVKVLDSSSTSLPPPIPIHNPAPNTQEARPFSLALDNPPRYAQLLIPFCVDFWGNWKSTQISAHCSLCTGIQWFLI</sequence>
<dbReference type="GO" id="GO:0070822">
    <property type="term" value="C:Sin3-type complex"/>
    <property type="evidence" value="ECO:0007669"/>
    <property type="project" value="TreeGrafter"/>
</dbReference>
<dbReference type="FunFam" id="3.30.40.10:FF:000164">
    <property type="entry name" value="PHD finger protein 12"/>
    <property type="match status" value="1"/>
</dbReference>
<dbReference type="PANTHER" id="PTHR46309">
    <property type="entry name" value="PHD FINGER PROTEIN 12"/>
    <property type="match status" value="1"/>
</dbReference>
<dbReference type="CDD" id="cd15534">
    <property type="entry name" value="PHD2_PHF12_Rco1"/>
    <property type="match status" value="1"/>
</dbReference>
<dbReference type="SMART" id="SM00249">
    <property type="entry name" value="PHD"/>
    <property type="match status" value="2"/>
</dbReference>
<evidence type="ECO:0000256" key="4">
    <source>
        <dbReference type="ARBA" id="ARBA00022553"/>
    </source>
</evidence>
<keyword evidence="7 16" id="KW-0863">Zinc-finger</keyword>
<feature type="compositionally biased region" description="Basic and acidic residues" evidence="17">
    <location>
        <begin position="420"/>
        <end position="438"/>
    </location>
</feature>
<comment type="subcellular location">
    <subcellularLocation>
        <location evidence="1">Nucleus</location>
    </subcellularLocation>
</comment>
<dbReference type="Gene3D" id="3.30.40.10">
    <property type="entry name" value="Zinc/RING finger domain, C3HC4 (zinc finger)"/>
    <property type="match status" value="2"/>
</dbReference>
<dbReference type="GO" id="GO:0000122">
    <property type="term" value="P:negative regulation of transcription by RNA polymerase II"/>
    <property type="evidence" value="ECO:0007669"/>
    <property type="project" value="TreeGrafter"/>
</dbReference>
<dbReference type="InterPro" id="IPR001965">
    <property type="entry name" value="Znf_PHD"/>
</dbReference>
<dbReference type="InterPro" id="IPR019786">
    <property type="entry name" value="Zinc_finger_PHD-type_CS"/>
</dbReference>
<protein>
    <recommendedName>
        <fullName evidence="14">PHD finger protein 12</fullName>
    </recommendedName>
    <alternativeName>
        <fullName evidence="15">PHD factor 1</fullName>
    </alternativeName>
</protein>
<dbReference type="Gene3D" id="2.60.200.20">
    <property type="match status" value="1"/>
</dbReference>
<dbReference type="InterPro" id="IPR011011">
    <property type="entry name" value="Znf_FYVE_PHD"/>
</dbReference>
<keyword evidence="10" id="KW-0805">Transcription regulation</keyword>
<evidence type="ECO:0000313" key="20">
    <source>
        <dbReference type="Ensembl" id="ENSEBUP00000025375.1"/>
    </source>
</evidence>
<dbReference type="GeneTree" id="ENSGT00940000155713"/>
<keyword evidence="4" id="KW-0597">Phosphoprotein</keyword>
<dbReference type="InterPro" id="IPR031966">
    <property type="entry name" value="PHF12_MRG-bd"/>
</dbReference>
<feature type="compositionally biased region" description="Low complexity" evidence="17">
    <location>
        <begin position="139"/>
        <end position="149"/>
    </location>
</feature>
<feature type="compositionally biased region" description="Polar residues" evidence="17">
    <location>
        <begin position="155"/>
        <end position="171"/>
    </location>
</feature>
<dbReference type="PROSITE" id="PS50006">
    <property type="entry name" value="FHA_DOMAIN"/>
    <property type="match status" value="1"/>
</dbReference>
<dbReference type="SUPFAM" id="SSF57903">
    <property type="entry name" value="FYVE/PHD zinc finger"/>
    <property type="match status" value="2"/>
</dbReference>
<evidence type="ECO:0000256" key="17">
    <source>
        <dbReference type="SAM" id="MobiDB-lite"/>
    </source>
</evidence>
<keyword evidence="2" id="KW-0678">Repressor</keyword>
<comment type="subunit">
    <text evidence="13">Component of SIN3 complexes. Interacts with SIN3A in a complex composed of HDAC1, SAP30 and SIN3A. Component of the SIN3B complex, which includes SIN3B, HDAC2 or HDAC1, PHF12 and MORF4L1; interacts directly with all subunits. Interacts with TLE5.</text>
</comment>
<evidence type="ECO:0000259" key="18">
    <source>
        <dbReference type="PROSITE" id="PS50006"/>
    </source>
</evidence>
<evidence type="ECO:0000256" key="8">
    <source>
        <dbReference type="ARBA" id="ARBA00022833"/>
    </source>
</evidence>
<keyword evidence="9" id="KW-0832">Ubl conjugation</keyword>
<proteinExistence type="predicted"/>
<feature type="region of interest" description="Disordered" evidence="17">
    <location>
        <begin position="406"/>
        <end position="438"/>
    </location>
</feature>
<dbReference type="GO" id="GO:0008270">
    <property type="term" value="F:zinc ion binding"/>
    <property type="evidence" value="ECO:0007669"/>
    <property type="project" value="UniProtKB-KW"/>
</dbReference>
<evidence type="ECO:0000256" key="16">
    <source>
        <dbReference type="PROSITE-ProRule" id="PRU00146"/>
    </source>
</evidence>
<evidence type="ECO:0000256" key="9">
    <source>
        <dbReference type="ARBA" id="ARBA00022843"/>
    </source>
</evidence>
<dbReference type="Gene3D" id="6.10.20.60">
    <property type="entry name" value="PHD finger protein 12"/>
    <property type="match status" value="1"/>
</dbReference>
<feature type="region of interest" description="Disordered" evidence="17">
    <location>
        <begin position="196"/>
        <end position="233"/>
    </location>
</feature>
<evidence type="ECO:0000256" key="13">
    <source>
        <dbReference type="ARBA" id="ARBA00065785"/>
    </source>
</evidence>
<evidence type="ECO:0000256" key="1">
    <source>
        <dbReference type="ARBA" id="ARBA00004123"/>
    </source>
</evidence>
<dbReference type="Ensembl" id="ENSEBUT00000025951.1">
    <property type="protein sequence ID" value="ENSEBUP00000025375.1"/>
    <property type="gene ID" value="ENSEBUG00000015643.1"/>
</dbReference>
<evidence type="ECO:0000256" key="5">
    <source>
        <dbReference type="ARBA" id="ARBA00022723"/>
    </source>
</evidence>
<dbReference type="InterPro" id="IPR042163">
    <property type="entry name" value="PHF12"/>
</dbReference>
<reference evidence="20" key="2">
    <citation type="submission" date="2025-09" db="UniProtKB">
        <authorList>
            <consortium name="Ensembl"/>
        </authorList>
    </citation>
    <scope>IDENTIFICATION</scope>
</reference>
<accession>A0A8C4R5Y2</accession>
<evidence type="ECO:0000259" key="19">
    <source>
        <dbReference type="PROSITE" id="PS50016"/>
    </source>
</evidence>
<dbReference type="Proteomes" id="UP000694388">
    <property type="component" value="Unplaced"/>
</dbReference>